<feature type="region of interest" description="Disordered" evidence="1">
    <location>
        <begin position="1"/>
        <end position="32"/>
    </location>
</feature>
<reference evidence="2 3" key="1">
    <citation type="submission" date="2016-06" db="EMBL/GenBank/DDBJ databases">
        <title>Genome sequence of Porphyrobacter dokdonensis DSW-74.</title>
        <authorList>
            <person name="Kim J.F."/>
            <person name="Song J.Y."/>
        </authorList>
    </citation>
    <scope>NUCLEOTIDE SEQUENCE [LARGE SCALE GENOMIC DNA]</scope>
    <source>
        <strain evidence="2 3">DSW-74</strain>
    </source>
</reference>
<sequence>MAGDDDAGTFKRGSAVGHGLRLMPQPPRGQGVMRQVCLKRVHESGYRIGR</sequence>
<evidence type="ECO:0000313" key="3">
    <source>
        <dbReference type="Proteomes" id="UP000092484"/>
    </source>
</evidence>
<dbReference type="Proteomes" id="UP000092484">
    <property type="component" value="Unassembled WGS sequence"/>
</dbReference>
<protein>
    <submittedName>
        <fullName evidence="2">Uncharacterized protein</fullName>
    </submittedName>
</protein>
<evidence type="ECO:0000256" key="1">
    <source>
        <dbReference type="SAM" id="MobiDB-lite"/>
    </source>
</evidence>
<organism evidence="2 3">
    <name type="scientific">Erythrobacter dokdonensis DSW-74</name>
    <dbReference type="NCBI Taxonomy" id="1300349"/>
    <lineage>
        <taxon>Bacteria</taxon>
        <taxon>Pseudomonadati</taxon>
        <taxon>Pseudomonadota</taxon>
        <taxon>Alphaproteobacteria</taxon>
        <taxon>Sphingomonadales</taxon>
        <taxon>Erythrobacteraceae</taxon>
        <taxon>Erythrobacter/Porphyrobacter group</taxon>
        <taxon>Erythrobacter</taxon>
    </lineage>
</organism>
<gene>
    <name evidence="2" type="ORF">I603_0631</name>
</gene>
<comment type="caution">
    <text evidence="2">The sequence shown here is derived from an EMBL/GenBank/DDBJ whole genome shotgun (WGS) entry which is preliminary data.</text>
</comment>
<dbReference type="EMBL" id="LZYB01000001">
    <property type="protein sequence ID" value="OBV12500.1"/>
    <property type="molecule type" value="Genomic_DNA"/>
</dbReference>
<proteinExistence type="predicted"/>
<name>A0A1A7BMW0_9SPHN</name>
<evidence type="ECO:0000313" key="2">
    <source>
        <dbReference type="EMBL" id="OBV12500.1"/>
    </source>
</evidence>
<accession>A0A1A7BMW0</accession>
<dbReference type="STRING" id="1300349.I603_0631"/>
<dbReference type="AlphaFoldDB" id="A0A1A7BMW0"/>
<keyword evidence="3" id="KW-1185">Reference proteome</keyword>